<dbReference type="InterPro" id="IPR038770">
    <property type="entry name" value="Na+/solute_symporter_sf"/>
</dbReference>
<dbReference type="KEGG" id="chu:CHU_0673"/>
<dbReference type="RefSeq" id="WP_011584076.1">
    <property type="nucleotide sequence ID" value="NC_008255.1"/>
</dbReference>
<keyword evidence="3" id="KW-1185">Reference proteome</keyword>
<dbReference type="Gene3D" id="1.20.1530.20">
    <property type="match status" value="1"/>
</dbReference>
<feature type="transmembrane region" description="Helical" evidence="1">
    <location>
        <begin position="105"/>
        <end position="130"/>
    </location>
</feature>
<dbReference type="PANTHER" id="PTHR18640:SF5">
    <property type="entry name" value="SODIUM_BILE ACID COTRANSPORTER 7"/>
    <property type="match status" value="1"/>
</dbReference>
<accession>A0A6N4SNU2</accession>
<feature type="transmembrane region" description="Helical" evidence="1">
    <location>
        <begin position="211"/>
        <end position="231"/>
    </location>
</feature>
<keyword evidence="1 2" id="KW-0812">Transmembrane</keyword>
<feature type="transmembrane region" description="Helical" evidence="1">
    <location>
        <begin position="172"/>
        <end position="190"/>
    </location>
</feature>
<dbReference type="GO" id="GO:0005886">
    <property type="term" value="C:plasma membrane"/>
    <property type="evidence" value="ECO:0007669"/>
    <property type="project" value="TreeGrafter"/>
</dbReference>
<evidence type="ECO:0000313" key="3">
    <source>
        <dbReference type="Proteomes" id="UP000001822"/>
    </source>
</evidence>
<dbReference type="AlphaFoldDB" id="A0A6N4SNU2"/>
<gene>
    <name evidence="2" type="ordered locus">CHU_0673</name>
</gene>
<feature type="transmembrane region" description="Helical" evidence="1">
    <location>
        <begin position="299"/>
        <end position="321"/>
    </location>
</feature>
<feature type="transmembrane region" description="Helical" evidence="1">
    <location>
        <begin position="137"/>
        <end position="160"/>
    </location>
</feature>
<name>A0A6N4SNU2_CYTH3</name>
<dbReference type="PIRSF" id="PIRSF026166">
    <property type="entry name" value="UCP026166"/>
    <property type="match status" value="1"/>
</dbReference>
<dbReference type="InterPro" id="IPR016833">
    <property type="entry name" value="Put_Na-Bile_cotransptr"/>
</dbReference>
<dbReference type="Pfam" id="PF13593">
    <property type="entry name" value="SBF_like"/>
    <property type="match status" value="1"/>
</dbReference>
<feature type="transmembrane region" description="Helical" evidence="1">
    <location>
        <begin position="39"/>
        <end position="57"/>
    </location>
</feature>
<protein>
    <submittedName>
        <fullName evidence="2">Possible lipoprotein transmembrane protein</fullName>
    </submittedName>
</protein>
<keyword evidence="1" id="KW-1133">Transmembrane helix</keyword>
<feature type="transmembrane region" description="Helical" evidence="1">
    <location>
        <begin position="12"/>
        <end position="33"/>
    </location>
</feature>
<reference evidence="2 3" key="1">
    <citation type="journal article" date="2007" name="Appl. Environ. Microbiol.">
        <title>Genome sequence of the cellulolytic gliding bacterium Cytophaga hutchinsonii.</title>
        <authorList>
            <person name="Xie G."/>
            <person name="Bruce D.C."/>
            <person name="Challacombe J.F."/>
            <person name="Chertkov O."/>
            <person name="Detter J.C."/>
            <person name="Gilna P."/>
            <person name="Han C.S."/>
            <person name="Lucas S."/>
            <person name="Misra M."/>
            <person name="Myers G.L."/>
            <person name="Richardson P."/>
            <person name="Tapia R."/>
            <person name="Thayer N."/>
            <person name="Thompson L.S."/>
            <person name="Brettin T.S."/>
            <person name="Henrissat B."/>
            <person name="Wilson D.B."/>
            <person name="McBride M.J."/>
        </authorList>
    </citation>
    <scope>NUCLEOTIDE SEQUENCE [LARGE SCALE GENOMIC DNA]</scope>
    <source>
        <strain evidence="3">ATCC 33406 / DSM 1761 / CIP 103989 / NBRC 15051 / NCIMB 9469 / D465</strain>
    </source>
</reference>
<dbReference type="OrthoDB" id="9792271at2"/>
<evidence type="ECO:0000256" key="1">
    <source>
        <dbReference type="SAM" id="Phobius"/>
    </source>
</evidence>
<organism evidence="2 3">
    <name type="scientific">Cytophaga hutchinsonii (strain ATCC 33406 / DSM 1761 / CIP 103989 / NBRC 15051 / NCIMB 9469 / D465)</name>
    <dbReference type="NCBI Taxonomy" id="269798"/>
    <lineage>
        <taxon>Bacteria</taxon>
        <taxon>Pseudomonadati</taxon>
        <taxon>Bacteroidota</taxon>
        <taxon>Cytophagia</taxon>
        <taxon>Cytophagales</taxon>
        <taxon>Cytophagaceae</taxon>
        <taxon>Cytophaga</taxon>
    </lineage>
</organism>
<feature type="transmembrane region" description="Helical" evidence="1">
    <location>
        <begin position="237"/>
        <end position="259"/>
    </location>
</feature>
<dbReference type="Proteomes" id="UP000001822">
    <property type="component" value="Chromosome"/>
</dbReference>
<dbReference type="PANTHER" id="PTHR18640">
    <property type="entry name" value="SOLUTE CARRIER FAMILY 10 MEMBER 7"/>
    <property type="match status" value="1"/>
</dbReference>
<sequence>MKQFLQTLSTAGFNGFFFCLIGVVLLAYLFPSWGAEGSILPLSAIAQYGVSIIFFFYGLKLSPQKMKEGLYNWRLHLLIQSSTFIAFPVLILILHTIFGTESAKLIWLGVFYVAALPSTVSSSVVMVSIAGGNMPAAIFNASVSSILGVFITPVWMTYFMGEMYAEMDTTTVIIKLSFQVLAPVIVGLFLNKWYGHITDRYKSQLRLFDQAIILLIVFTSFAESFEGHMFADVPITEILGIAGAMIVLFLFMFGFMYFLSNLLKLNREDRIAVLFCGSKKSLVQGAVMGKALFPDPMMLGVVLLPLMLYHALQLIASSIIAEAMGNRKLHEYGADKIKQDAR</sequence>
<keyword evidence="2" id="KW-0449">Lipoprotein</keyword>
<feature type="transmembrane region" description="Helical" evidence="1">
    <location>
        <begin position="77"/>
        <end position="99"/>
    </location>
</feature>
<dbReference type="EMBL" id="CP000383">
    <property type="protein sequence ID" value="ABG57960.1"/>
    <property type="molecule type" value="Genomic_DNA"/>
</dbReference>
<proteinExistence type="predicted"/>
<keyword evidence="1" id="KW-0472">Membrane</keyword>
<evidence type="ECO:0000313" key="2">
    <source>
        <dbReference type="EMBL" id="ABG57960.1"/>
    </source>
</evidence>